<evidence type="ECO:0000313" key="16">
    <source>
        <dbReference type="EMBL" id="AXA84056.1"/>
    </source>
</evidence>
<keyword evidence="6" id="KW-0547">Nucleotide-binding</keyword>
<dbReference type="Pfam" id="PF00483">
    <property type="entry name" value="NTP_transferase"/>
    <property type="match status" value="1"/>
</dbReference>
<dbReference type="GO" id="GO:0016853">
    <property type="term" value="F:isomerase activity"/>
    <property type="evidence" value="ECO:0007669"/>
    <property type="project" value="UniProtKB-KW"/>
</dbReference>
<evidence type="ECO:0000313" key="17">
    <source>
        <dbReference type="Proteomes" id="UP000251842"/>
    </source>
</evidence>
<keyword evidence="17" id="KW-1185">Reference proteome</keyword>
<organism evidence="16 17">
    <name type="scientific">Solilutibacter oculi</name>
    <dbReference type="NCBI Taxonomy" id="2698682"/>
    <lineage>
        <taxon>Bacteria</taxon>
        <taxon>Pseudomonadati</taxon>
        <taxon>Pseudomonadota</taxon>
        <taxon>Gammaproteobacteria</taxon>
        <taxon>Lysobacterales</taxon>
        <taxon>Lysobacteraceae</taxon>
        <taxon>Solilutibacter</taxon>
    </lineage>
</organism>
<dbReference type="Gene3D" id="2.60.120.10">
    <property type="entry name" value="Jelly Rolls"/>
    <property type="match status" value="1"/>
</dbReference>
<dbReference type="Pfam" id="PF22640">
    <property type="entry name" value="ManC_GMP_beta-helix"/>
    <property type="match status" value="1"/>
</dbReference>
<dbReference type="InterPro" id="IPR001538">
    <property type="entry name" value="Man6P_isomerase-2_C"/>
</dbReference>
<dbReference type="RefSeq" id="WP_112926269.1">
    <property type="nucleotide sequence ID" value="NZ_CP029556.1"/>
</dbReference>
<dbReference type="InterPro" id="IPR011051">
    <property type="entry name" value="RmlC_Cupin_sf"/>
</dbReference>
<dbReference type="EMBL" id="CP029556">
    <property type="protein sequence ID" value="AXA84056.1"/>
    <property type="molecule type" value="Genomic_DNA"/>
</dbReference>
<evidence type="ECO:0000259" key="15">
    <source>
        <dbReference type="Pfam" id="PF22640"/>
    </source>
</evidence>
<evidence type="ECO:0000256" key="9">
    <source>
        <dbReference type="ARBA" id="ARBA00047343"/>
    </source>
</evidence>
<evidence type="ECO:0000256" key="5">
    <source>
        <dbReference type="ARBA" id="ARBA00022695"/>
    </source>
</evidence>
<comment type="function">
    <text evidence="10">Involved in xanthan production.</text>
</comment>
<evidence type="ECO:0000259" key="14">
    <source>
        <dbReference type="Pfam" id="PF01050"/>
    </source>
</evidence>
<evidence type="ECO:0000256" key="11">
    <source>
        <dbReference type="ARBA" id="ARBA00074812"/>
    </source>
</evidence>
<gene>
    <name evidence="16" type="ORF">DCD74_04500</name>
</gene>
<proteinExistence type="inferred from homology"/>
<reference evidence="17" key="1">
    <citation type="submission" date="2018-05" db="EMBL/GenBank/DDBJ databases">
        <title>Luteimonas pekinense sp. nov., isolated from human Meibomian gland secretions, Beijing, China.</title>
        <authorList>
            <person name="Wen T."/>
            <person name="Bai H."/>
            <person name="Lv H."/>
        </authorList>
    </citation>
    <scope>NUCLEOTIDE SEQUENCE [LARGE SCALE GENOMIC DNA]</scope>
    <source>
        <strain evidence="17">83-4</strain>
    </source>
</reference>
<sequence length="465" mass="50752">MIPVILSGGSGTRLWPLSREAFPKQFLGLLGERSMLQDTWARIAQLASAAPIVVANEEHRFMVAEQLREAGCRDATVLLEPAARNTAPAIAVAAMEAMRSGGDPLLLVLPSDHVIVDAGAFRAAVSAAAAAAERGALVTFGIVPTGPETGYGYVRAETGEGVRRVLQFVEKPDAATARSYVESGDYFWNSGMFLFRASAFLGELEVHQPAMLAACRDALANARRDEDFVRLDKRAFAASPSDSIDYAVMEKTAAAAILPINVGWNDVGSWSALWEVAEQDGEGNAHHGDVLAQDCRNTLAWGDGRLLALLGLEDVVVVDTADAVLVAHKDKVQHVKDIVATLKKRERDEVTWHRKVYRPWGNYDSIDMGERFQVKRITVKPGAQLSLQMHHHRAEHWIVVSGTGRVTRGDETIILSENQSTYIPLGVKHRLENPGVVPLELIEVQSGSYLGEDDIVRFEDVYGRG</sequence>
<dbReference type="Pfam" id="PF01050">
    <property type="entry name" value="MannoseP_isomer"/>
    <property type="match status" value="1"/>
</dbReference>
<comment type="similarity">
    <text evidence="2 12">Belongs to the mannose-6-phosphate isomerase type 2 family.</text>
</comment>
<dbReference type="UniPathway" id="UPA00126">
    <property type="reaction ID" value="UER00930"/>
</dbReference>
<dbReference type="InterPro" id="IPR005835">
    <property type="entry name" value="NTP_transferase_dom"/>
</dbReference>
<dbReference type="SUPFAM" id="SSF51182">
    <property type="entry name" value="RmlC-like cupins"/>
    <property type="match status" value="1"/>
</dbReference>
<feature type="domain" description="Mannose-6-phosphate isomerase type II C-terminal" evidence="14">
    <location>
        <begin position="346"/>
        <end position="460"/>
    </location>
</feature>
<dbReference type="InterPro" id="IPR014710">
    <property type="entry name" value="RmlC-like_jellyroll"/>
</dbReference>
<evidence type="ECO:0000256" key="6">
    <source>
        <dbReference type="ARBA" id="ARBA00022741"/>
    </source>
</evidence>
<dbReference type="PANTHER" id="PTHR46390">
    <property type="entry name" value="MANNOSE-1-PHOSPHATE GUANYLYLTRANSFERASE"/>
    <property type="match status" value="1"/>
</dbReference>
<dbReference type="InterPro" id="IPR051161">
    <property type="entry name" value="Mannose-6P_isomerase_type2"/>
</dbReference>
<evidence type="ECO:0000256" key="8">
    <source>
        <dbReference type="ARBA" id="ARBA00023169"/>
    </source>
</evidence>
<protein>
    <recommendedName>
        <fullName evidence="11">Xanthan biosynthesis protein XanB</fullName>
        <ecNumber evidence="3">2.7.7.13</ecNumber>
    </recommendedName>
</protein>
<evidence type="ECO:0000256" key="2">
    <source>
        <dbReference type="ARBA" id="ARBA00006115"/>
    </source>
</evidence>
<dbReference type="OrthoDB" id="9806359at2"/>
<evidence type="ECO:0000256" key="4">
    <source>
        <dbReference type="ARBA" id="ARBA00022679"/>
    </source>
</evidence>
<dbReference type="InterPro" id="IPR029044">
    <property type="entry name" value="Nucleotide-diphossugar_trans"/>
</dbReference>
<dbReference type="KEGG" id="lue:DCD74_04500"/>
<dbReference type="PANTHER" id="PTHR46390:SF1">
    <property type="entry name" value="MANNOSE-1-PHOSPHATE GUANYLYLTRANSFERASE"/>
    <property type="match status" value="1"/>
</dbReference>
<dbReference type="CDD" id="cd02213">
    <property type="entry name" value="cupin_PMI_typeII_C"/>
    <property type="match status" value="1"/>
</dbReference>
<dbReference type="FunFam" id="3.90.550.10:FF:000046">
    <property type="entry name" value="Mannose-1-phosphate guanylyltransferase (GDP)"/>
    <property type="match status" value="1"/>
</dbReference>
<dbReference type="GO" id="GO:0009298">
    <property type="term" value="P:GDP-mannose biosynthetic process"/>
    <property type="evidence" value="ECO:0007669"/>
    <property type="project" value="UniProtKB-UniPathway"/>
</dbReference>
<evidence type="ECO:0000256" key="12">
    <source>
        <dbReference type="RuleBase" id="RU004190"/>
    </source>
</evidence>
<dbReference type="GO" id="GO:0005525">
    <property type="term" value="F:GTP binding"/>
    <property type="evidence" value="ECO:0007669"/>
    <property type="project" value="UniProtKB-KW"/>
</dbReference>
<feature type="domain" description="Nucleotidyl transferase" evidence="13">
    <location>
        <begin position="3"/>
        <end position="280"/>
    </location>
</feature>
<name>A0A344J4U6_9GAMM</name>
<keyword evidence="8" id="KW-0270">Exopolysaccharide synthesis</keyword>
<evidence type="ECO:0000256" key="7">
    <source>
        <dbReference type="ARBA" id="ARBA00023134"/>
    </source>
</evidence>
<dbReference type="GO" id="GO:0000271">
    <property type="term" value="P:polysaccharide biosynthetic process"/>
    <property type="evidence" value="ECO:0007669"/>
    <property type="project" value="UniProtKB-KW"/>
</dbReference>
<dbReference type="Proteomes" id="UP000251842">
    <property type="component" value="Chromosome"/>
</dbReference>
<dbReference type="NCBIfam" id="TIGR01479">
    <property type="entry name" value="GMP_PMI"/>
    <property type="match status" value="1"/>
</dbReference>
<evidence type="ECO:0000256" key="1">
    <source>
        <dbReference type="ARBA" id="ARBA00004823"/>
    </source>
</evidence>
<dbReference type="CDD" id="cd02509">
    <property type="entry name" value="GDP-M1P_Guanylyltransferase"/>
    <property type="match status" value="1"/>
</dbReference>
<dbReference type="InterPro" id="IPR049577">
    <property type="entry name" value="GMPP_N"/>
</dbReference>
<dbReference type="InterPro" id="IPR006375">
    <property type="entry name" value="Man1P_GuaTrfase/Man6P_Isoase"/>
</dbReference>
<dbReference type="GO" id="GO:0004475">
    <property type="term" value="F:mannose-1-phosphate guanylyltransferase (GTP) activity"/>
    <property type="evidence" value="ECO:0007669"/>
    <property type="project" value="UniProtKB-EC"/>
</dbReference>
<evidence type="ECO:0000256" key="10">
    <source>
        <dbReference type="ARBA" id="ARBA00056744"/>
    </source>
</evidence>
<dbReference type="SUPFAM" id="SSF53448">
    <property type="entry name" value="Nucleotide-diphospho-sugar transferases"/>
    <property type="match status" value="1"/>
</dbReference>
<keyword evidence="5 16" id="KW-0548">Nucleotidyltransferase</keyword>
<feature type="domain" description="MannoseP isomerase/GMP-like beta-helix" evidence="15">
    <location>
        <begin position="290"/>
        <end position="342"/>
    </location>
</feature>
<evidence type="ECO:0000256" key="3">
    <source>
        <dbReference type="ARBA" id="ARBA00012387"/>
    </source>
</evidence>
<dbReference type="FunFam" id="2.60.120.10:FF:000032">
    <property type="entry name" value="Mannose-1-phosphate guanylyltransferase/mannose-6-phosphate isomerase"/>
    <property type="match status" value="1"/>
</dbReference>
<dbReference type="AlphaFoldDB" id="A0A344J4U6"/>
<dbReference type="InterPro" id="IPR054566">
    <property type="entry name" value="ManC/GMP-like_b-helix"/>
</dbReference>
<dbReference type="Gene3D" id="3.90.550.10">
    <property type="entry name" value="Spore Coat Polysaccharide Biosynthesis Protein SpsA, Chain A"/>
    <property type="match status" value="1"/>
</dbReference>
<comment type="catalytic activity">
    <reaction evidence="9">
        <text>alpha-D-mannose 1-phosphate + GTP + H(+) = GDP-alpha-D-mannose + diphosphate</text>
        <dbReference type="Rhea" id="RHEA:15229"/>
        <dbReference type="ChEBI" id="CHEBI:15378"/>
        <dbReference type="ChEBI" id="CHEBI:33019"/>
        <dbReference type="ChEBI" id="CHEBI:37565"/>
        <dbReference type="ChEBI" id="CHEBI:57527"/>
        <dbReference type="ChEBI" id="CHEBI:58409"/>
        <dbReference type="EC" id="2.7.7.13"/>
    </reaction>
</comment>
<comment type="pathway">
    <text evidence="1">Nucleotide-sugar biosynthesis; GDP-alpha-D-mannose biosynthesis; GDP-alpha-D-mannose from alpha-D-mannose 1-phosphate (GTP route): step 1/1.</text>
</comment>
<evidence type="ECO:0000259" key="13">
    <source>
        <dbReference type="Pfam" id="PF00483"/>
    </source>
</evidence>
<dbReference type="EC" id="2.7.7.13" evidence="3"/>
<keyword evidence="7" id="KW-0342">GTP-binding</keyword>
<keyword evidence="16" id="KW-0413">Isomerase</keyword>
<keyword evidence="4 16" id="KW-0808">Transferase</keyword>
<accession>A0A344J4U6</accession>